<dbReference type="Pfam" id="PF07727">
    <property type="entry name" value="RVT_2"/>
    <property type="match status" value="1"/>
</dbReference>
<accession>A0ABQ5AG28</accession>
<dbReference type="Proteomes" id="UP001151760">
    <property type="component" value="Unassembled WGS sequence"/>
</dbReference>
<dbReference type="EMBL" id="BQNB010012173">
    <property type="protein sequence ID" value="GJT00163.1"/>
    <property type="molecule type" value="Genomic_DNA"/>
</dbReference>
<reference evidence="3" key="2">
    <citation type="submission" date="2022-01" db="EMBL/GenBank/DDBJ databases">
        <authorList>
            <person name="Yamashiro T."/>
            <person name="Shiraishi A."/>
            <person name="Satake H."/>
            <person name="Nakayama K."/>
        </authorList>
    </citation>
    <scope>NUCLEOTIDE SEQUENCE</scope>
</reference>
<reference evidence="3" key="1">
    <citation type="journal article" date="2022" name="Int. J. Mol. Sci.">
        <title>Draft Genome of Tanacetum Coccineum: Genomic Comparison of Closely Related Tanacetum-Family Plants.</title>
        <authorList>
            <person name="Yamashiro T."/>
            <person name="Shiraishi A."/>
            <person name="Nakayama K."/>
            <person name="Satake H."/>
        </authorList>
    </citation>
    <scope>NUCLEOTIDE SEQUENCE</scope>
</reference>
<proteinExistence type="predicted"/>
<evidence type="ECO:0000259" key="2">
    <source>
        <dbReference type="Pfam" id="PF07727"/>
    </source>
</evidence>
<feature type="compositionally biased region" description="Polar residues" evidence="1">
    <location>
        <begin position="504"/>
        <end position="524"/>
    </location>
</feature>
<name>A0ABQ5AG28_9ASTR</name>
<feature type="domain" description="Reverse transcriptase Ty1/copia-type" evidence="2">
    <location>
        <begin position="598"/>
        <end position="672"/>
    </location>
</feature>
<comment type="caution">
    <text evidence="3">The sequence shown here is derived from an EMBL/GenBank/DDBJ whole genome shotgun (WGS) entry which is preliminary data.</text>
</comment>
<sequence length="1315" mass="149226">MSNMAERYPVQELVTRVFGDLSTEDKERYKADIRATDILLQGIPKDIYTLINHFTDAKDIWDNVKMILEGSKLKKDDRESQLYDEFEHFCQIKGETIHSRKEPFDDEISKRSLLELGMWESDSEIGTSVLFLAGETGHLFLMYICMIGIKVDHVFEADECDCIDSDVDEGSLLHRPCYGQIHHLNKPGHLMTRIFHLSKRDLKPRCNTKKNRILPAKTENKKKGEDHPRINMSVWDKVNRVGLFAFALRSNRSSWYLDWVFISYDGESFKASRTLWEKFFEYSLIPGMSLRELSWVMEIMLLESILALVHDINGADLLKGSRRTNLYTISIDDMMKSSPICLLSKASKPNIMVVGIVKKARSSPQTNLENYKYGSFHTIHMALCGPNESSSSENSYKRHSRIDESVYTCEAARYNADFLKAPMEIVTSTYGLLLFNSPPYFTNTYVSTTIAQDAPSTSHSLSSSQVHPLVFPQGVAAGPTIEDTLITQVDLHPSVNHVAGEPGSAQSTSGDVSLAEPNQVNQPSDHLGKWTKDHPLDNIVGNPSRPVSTRKQLASDALWCCYHTVLSKVEPKNFKMVVNEDSWFEAMQDEIHEFDRLKVWELVPRPDYVMVIGLKWIYTVRLDEYCDILKNKARLVAKGYRQEEGIDFEESFAPVVRIEAFRIFIAYSRDSRRIRWGKSSGFLEIDWIVASSKKLKKHRPSHNRGGFVKKKALHTLKADKTGQYICCQNHKLIADIENDIMDPEHLKMEMEIPCTSRVKFHNLMLLDKTTFVYEVIPFISVFRDINDVCLGTYQYATSLTKPKAARYDPEGIEQMISQLWSSSKVAYDKDVAYGIRDVQTDIVTALRFFIQRIVIKSRVEDVQLRVERYQTKHDIIMPQVRCAGLDIKEPYTIFHKPQGVVYLNKDDNKYLIRVDEVYKFGDGTLKKVRNKLDYMLKNFELGVFATPTHVNEDPMHATASPIGVSNYAGITPSISNVNATGFGDSMTMNPSSMVKSDVEEAVWSNNPNGGATRLFKSSYPDPFSVSSIGMDTSTFLEGDGVRVSTHAGRFVLILSSMDSGSPQPTSYARATSRITNSQPSTQSSFRPLVADPVFDWVNISIPRKVVKKVSLQFENTLYGYLIGKRIAFPVVEYYAQTNWAKHGLKRIMMNTKGLFFFKFETRACLEAVLEVFKEDGISLIATYLGKPVMLDFFTSSMCKDSWGRSSFGRCLIEISSDTDLKESITIGLPDLDVTMGKSKGFCKLKGTEDNSRARLHNGRVNYVKSRALIDHLSIKATWLWKKAQGEVGFTLGSLREVAQAVTSRMTAWQSLSVHT</sequence>
<feature type="compositionally biased region" description="Basic and acidic residues" evidence="1">
    <location>
        <begin position="526"/>
        <end position="536"/>
    </location>
</feature>
<gene>
    <name evidence="3" type="ORF">Tco_0821332</name>
</gene>
<evidence type="ECO:0000313" key="3">
    <source>
        <dbReference type="EMBL" id="GJT00163.1"/>
    </source>
</evidence>
<organism evidence="3 4">
    <name type="scientific">Tanacetum coccineum</name>
    <dbReference type="NCBI Taxonomy" id="301880"/>
    <lineage>
        <taxon>Eukaryota</taxon>
        <taxon>Viridiplantae</taxon>
        <taxon>Streptophyta</taxon>
        <taxon>Embryophyta</taxon>
        <taxon>Tracheophyta</taxon>
        <taxon>Spermatophyta</taxon>
        <taxon>Magnoliopsida</taxon>
        <taxon>eudicotyledons</taxon>
        <taxon>Gunneridae</taxon>
        <taxon>Pentapetalae</taxon>
        <taxon>asterids</taxon>
        <taxon>campanulids</taxon>
        <taxon>Asterales</taxon>
        <taxon>Asteraceae</taxon>
        <taxon>Asteroideae</taxon>
        <taxon>Anthemideae</taxon>
        <taxon>Anthemidinae</taxon>
        <taxon>Tanacetum</taxon>
    </lineage>
</organism>
<evidence type="ECO:0000256" key="1">
    <source>
        <dbReference type="SAM" id="MobiDB-lite"/>
    </source>
</evidence>
<feature type="region of interest" description="Disordered" evidence="1">
    <location>
        <begin position="495"/>
        <end position="547"/>
    </location>
</feature>
<keyword evidence="4" id="KW-1185">Reference proteome</keyword>
<protein>
    <submittedName>
        <fullName evidence="3">Retrovirus-related pol polyprotein from transposon TNT 1-94</fullName>
    </submittedName>
</protein>
<evidence type="ECO:0000313" key="4">
    <source>
        <dbReference type="Proteomes" id="UP001151760"/>
    </source>
</evidence>
<feature type="region of interest" description="Disordered" evidence="1">
    <location>
        <begin position="1063"/>
        <end position="1083"/>
    </location>
</feature>
<dbReference type="InterPro" id="IPR013103">
    <property type="entry name" value="RVT_2"/>
</dbReference>